<evidence type="ECO:0000313" key="5">
    <source>
        <dbReference type="Ensembl" id="ENSCABP00000014263.1"/>
    </source>
</evidence>
<evidence type="ECO:0000256" key="2">
    <source>
        <dbReference type="ARBA" id="ARBA00022741"/>
    </source>
</evidence>
<evidence type="ECO:0000256" key="3">
    <source>
        <dbReference type="ARBA" id="ARBA00023134"/>
    </source>
</evidence>
<evidence type="ECO:0000313" key="6">
    <source>
        <dbReference type="Proteomes" id="UP000694404"/>
    </source>
</evidence>
<accession>A0A8C0GVG3</accession>
<dbReference type="PROSITE" id="PS51720">
    <property type="entry name" value="G_AIG1"/>
    <property type="match status" value="1"/>
</dbReference>
<organism evidence="5 6">
    <name type="scientific">Chelonoidis abingdonii</name>
    <name type="common">Abingdon island giant tortoise</name>
    <name type="synonym">Testudo abingdonii</name>
    <dbReference type="NCBI Taxonomy" id="106734"/>
    <lineage>
        <taxon>Eukaryota</taxon>
        <taxon>Metazoa</taxon>
        <taxon>Chordata</taxon>
        <taxon>Craniata</taxon>
        <taxon>Vertebrata</taxon>
        <taxon>Euteleostomi</taxon>
        <taxon>Archelosauria</taxon>
        <taxon>Testudinata</taxon>
        <taxon>Testudines</taxon>
        <taxon>Cryptodira</taxon>
        <taxon>Durocryptodira</taxon>
        <taxon>Testudinoidea</taxon>
        <taxon>Testudinidae</taxon>
        <taxon>Chelonoidis</taxon>
    </lineage>
</organism>
<keyword evidence="3" id="KW-0342">GTP-binding</keyword>
<proteinExistence type="inferred from homology"/>
<dbReference type="Gene3D" id="3.40.50.300">
    <property type="entry name" value="P-loop containing nucleotide triphosphate hydrolases"/>
    <property type="match status" value="1"/>
</dbReference>
<dbReference type="InterPro" id="IPR006703">
    <property type="entry name" value="G_AIG1"/>
</dbReference>
<reference evidence="5" key="2">
    <citation type="submission" date="2025-09" db="UniProtKB">
        <authorList>
            <consortium name="Ensembl"/>
        </authorList>
    </citation>
    <scope>IDENTIFICATION</scope>
</reference>
<dbReference type="Ensembl" id="ENSCABT00000015627.1">
    <property type="protein sequence ID" value="ENSCABP00000014263.1"/>
    <property type="gene ID" value="ENSCABG00000010651.1"/>
</dbReference>
<dbReference type="GO" id="GO:0005525">
    <property type="term" value="F:GTP binding"/>
    <property type="evidence" value="ECO:0007669"/>
    <property type="project" value="UniProtKB-KW"/>
</dbReference>
<evidence type="ECO:0000256" key="1">
    <source>
        <dbReference type="ARBA" id="ARBA00008535"/>
    </source>
</evidence>
<dbReference type="InterPro" id="IPR045058">
    <property type="entry name" value="GIMA/IAN/Toc"/>
</dbReference>
<dbReference type="OMA" id="TENMHRK"/>
<dbReference type="PANTHER" id="PTHR10903:SF170">
    <property type="entry name" value="GTPASE IMAP FAMILY MEMBER 7"/>
    <property type="match status" value="1"/>
</dbReference>
<dbReference type="CDD" id="cd01852">
    <property type="entry name" value="AIG1"/>
    <property type="match status" value="1"/>
</dbReference>
<name>A0A8C0GVG3_CHEAB</name>
<keyword evidence="2" id="KW-0547">Nucleotide-binding</keyword>
<feature type="domain" description="AIG1-type G" evidence="4">
    <location>
        <begin position="7"/>
        <end position="210"/>
    </location>
</feature>
<dbReference type="SUPFAM" id="SSF52540">
    <property type="entry name" value="P-loop containing nucleoside triphosphate hydrolases"/>
    <property type="match status" value="1"/>
</dbReference>
<dbReference type="PANTHER" id="PTHR10903">
    <property type="entry name" value="GTPASE, IMAP FAMILY MEMBER-RELATED"/>
    <property type="match status" value="1"/>
</dbReference>
<sequence length="220" mass="24936">MTDLWSDPVWLILLVGKTGAGKSATGNMILGAEKFLSDISPSSITQDCERQEAVVNERKITVVDSPGLFDSKKSNEETCQKIRESVKHLSPGFHAIIHVIQLGRFTQEEKDVVKEIQRVFNFKAKKYMIILFTRKQDLRNKTLDEFLSAGDKDLQSLIQTCGNRRLAFNNKAEGTEKSAQVSQLLEMIDEMVCGNCEWPCYTKKMFENDRSSLQSFCSIL</sequence>
<dbReference type="Pfam" id="PF04548">
    <property type="entry name" value="AIG1"/>
    <property type="match status" value="1"/>
</dbReference>
<reference evidence="5" key="1">
    <citation type="submission" date="2025-08" db="UniProtKB">
        <authorList>
            <consortium name="Ensembl"/>
        </authorList>
    </citation>
    <scope>IDENTIFICATION</scope>
</reference>
<dbReference type="GeneTree" id="ENSGT00940000159509"/>
<dbReference type="AlphaFoldDB" id="A0A8C0GVG3"/>
<keyword evidence="6" id="KW-1185">Reference proteome</keyword>
<evidence type="ECO:0000259" key="4">
    <source>
        <dbReference type="PROSITE" id="PS51720"/>
    </source>
</evidence>
<dbReference type="Proteomes" id="UP000694404">
    <property type="component" value="Unplaced"/>
</dbReference>
<comment type="similarity">
    <text evidence="1">Belongs to the TRAFAC class TrmE-Era-EngA-EngB-Septin-like GTPase superfamily. AIG1/Toc34/Toc159-like paraseptin GTPase family. IAN subfamily.</text>
</comment>
<protein>
    <recommendedName>
        <fullName evidence="4">AIG1-type G domain-containing protein</fullName>
    </recommendedName>
</protein>
<dbReference type="InterPro" id="IPR027417">
    <property type="entry name" value="P-loop_NTPase"/>
</dbReference>